<accession>A0ABV3S402</accession>
<feature type="transmembrane region" description="Helical" evidence="1">
    <location>
        <begin position="139"/>
        <end position="159"/>
    </location>
</feature>
<feature type="transmembrane region" description="Helical" evidence="1">
    <location>
        <begin position="247"/>
        <end position="263"/>
    </location>
</feature>
<feature type="transmembrane region" description="Helical" evidence="1">
    <location>
        <begin position="556"/>
        <end position="574"/>
    </location>
</feature>
<proteinExistence type="predicted"/>
<organism evidence="2 3">
    <name type="scientific">Leuconostoc aquikimchii</name>
    <dbReference type="NCBI Taxonomy" id="3236804"/>
    <lineage>
        <taxon>Bacteria</taxon>
        <taxon>Bacillati</taxon>
        <taxon>Bacillota</taxon>
        <taxon>Bacilli</taxon>
        <taxon>Lactobacillales</taxon>
        <taxon>Lactobacillaceae</taxon>
        <taxon>Leuconostoc</taxon>
    </lineage>
</organism>
<feature type="transmembrane region" description="Helical" evidence="1">
    <location>
        <begin position="96"/>
        <end position="118"/>
    </location>
</feature>
<feature type="transmembrane region" description="Helical" evidence="1">
    <location>
        <begin position="31"/>
        <end position="50"/>
    </location>
</feature>
<keyword evidence="3" id="KW-1185">Reference proteome</keyword>
<evidence type="ECO:0000256" key="1">
    <source>
        <dbReference type="SAM" id="Phobius"/>
    </source>
</evidence>
<evidence type="ECO:0000313" key="3">
    <source>
        <dbReference type="Proteomes" id="UP001556617"/>
    </source>
</evidence>
<keyword evidence="1" id="KW-0812">Transmembrane</keyword>
<comment type="caution">
    <text evidence="2">The sequence shown here is derived from an EMBL/GenBank/DDBJ whole genome shotgun (WGS) entry which is preliminary data.</text>
</comment>
<dbReference type="Proteomes" id="UP001556617">
    <property type="component" value="Unassembled WGS sequence"/>
</dbReference>
<sequence>MNVTSKLYRSLIGLIYLVVSIYMFVPLNNAVSIGQLSMSIIFFMIVVTLTYQYKIKFKFDIGSLIWSVMFSFFQILNKSFAIDYSLSAYHNNFSEFIVQIMIGILFSYPIFYLSKLCIMQKLPHGSITTVPNNMSRNTRYWQVLLLFLFIWIIFLYIQLPINISNDAKNELQQFASYNQLIKLQVPLNNHHPVFDTMIMGFLFKVGKSIHNSFTFGILFIAMAQTVINAASFAFVTYKLFKSDVSRLLKWFFSTMMLISPMWLNLNATIVKDNLLVSPLIFWFYIFSQLVIDRKKVANLSLIVFFLLSIIISLMRPNTFYVVIVSLVSLLLLDRDKFFRFKIVIISLLTMLTVSGYNKVLSRTEVIPAKNVEMMSVPLQQTARVMRYHKVILNKKEQRIIDDIIAPNSIKNYNPQVSDPIKGSYNWNGKNSDFNKKFKAFLPVWLKLGLKYPKTYLEATYANIFGYINVIHRDSGQGQVLFTHYDVASQVTKSFSLKSDYTSPEQVNIKNNMAHQFIKILNAPIFNIYQNIGLWSWFVVYVFVTGLLHFKLYKRKMLLVLPALLTLGTLFLSPVNGLNRYYIPIFLMLPLIVISFKIINTKWERNV</sequence>
<name>A0ABV3S402_9LACO</name>
<feature type="transmembrane region" description="Helical" evidence="1">
    <location>
        <begin position="57"/>
        <end position="76"/>
    </location>
</feature>
<keyword evidence="1" id="KW-0472">Membrane</keyword>
<feature type="transmembrane region" description="Helical" evidence="1">
    <location>
        <begin position="340"/>
        <end position="357"/>
    </location>
</feature>
<feature type="transmembrane region" description="Helical" evidence="1">
    <location>
        <begin position="7"/>
        <end position="25"/>
    </location>
</feature>
<feature type="transmembrane region" description="Helical" evidence="1">
    <location>
        <begin position="531"/>
        <end position="549"/>
    </location>
</feature>
<reference evidence="2 3" key="1">
    <citation type="submission" date="2024-07" db="EMBL/GenBank/DDBJ databases">
        <authorList>
            <person name="Yun M."/>
        </authorList>
    </citation>
    <scope>NUCLEOTIDE SEQUENCE [LARGE SCALE GENOMIC DNA]</scope>
    <source>
        <strain evidence="2 3">MS01</strain>
    </source>
</reference>
<feature type="transmembrane region" description="Helical" evidence="1">
    <location>
        <begin position="318"/>
        <end position="333"/>
    </location>
</feature>
<feature type="transmembrane region" description="Helical" evidence="1">
    <location>
        <begin position="275"/>
        <end position="291"/>
    </location>
</feature>
<dbReference type="Pfam" id="PF19484">
    <property type="entry name" value="DUF6020"/>
    <property type="match status" value="1"/>
</dbReference>
<evidence type="ECO:0000313" key="2">
    <source>
        <dbReference type="EMBL" id="MEX0381187.1"/>
    </source>
</evidence>
<protein>
    <submittedName>
        <fullName evidence="2">DUF6020 family protein</fullName>
    </submittedName>
</protein>
<dbReference type="RefSeq" id="WP_367974781.1">
    <property type="nucleotide sequence ID" value="NZ_JBFPEQ010000001.1"/>
</dbReference>
<feature type="transmembrane region" description="Helical" evidence="1">
    <location>
        <begin position="296"/>
        <end position="312"/>
    </location>
</feature>
<gene>
    <name evidence="2" type="ORF">AB3K24_07455</name>
</gene>
<dbReference type="EMBL" id="JBFPER010000001">
    <property type="protein sequence ID" value="MEX0381187.1"/>
    <property type="molecule type" value="Genomic_DNA"/>
</dbReference>
<feature type="transmembrane region" description="Helical" evidence="1">
    <location>
        <begin position="213"/>
        <end position="235"/>
    </location>
</feature>
<feature type="transmembrane region" description="Helical" evidence="1">
    <location>
        <begin position="580"/>
        <end position="598"/>
    </location>
</feature>
<dbReference type="InterPro" id="IPR046062">
    <property type="entry name" value="DUF6020"/>
</dbReference>
<keyword evidence="1" id="KW-1133">Transmembrane helix</keyword>